<comment type="caution">
    <text evidence="10">The sequence shown here is derived from an EMBL/GenBank/DDBJ whole genome shotgun (WGS) entry which is preliminary data.</text>
</comment>
<proteinExistence type="inferred from homology"/>
<dbReference type="GO" id="GO:0009306">
    <property type="term" value="P:protein secretion"/>
    <property type="evidence" value="ECO:0007669"/>
    <property type="project" value="UniProtKB-UniRule"/>
</dbReference>
<evidence type="ECO:0000256" key="3">
    <source>
        <dbReference type="ARBA" id="ARBA00022475"/>
    </source>
</evidence>
<keyword evidence="5 9" id="KW-0653">Protein transport</keyword>
<dbReference type="NCBIfam" id="TIGR00964">
    <property type="entry name" value="secE_bact"/>
    <property type="match status" value="1"/>
</dbReference>
<evidence type="ECO:0000256" key="8">
    <source>
        <dbReference type="ARBA" id="ARBA00023136"/>
    </source>
</evidence>
<keyword evidence="6 9" id="KW-1133">Transmembrane helix</keyword>
<dbReference type="GO" id="GO:0065002">
    <property type="term" value="P:intracellular protein transmembrane transport"/>
    <property type="evidence" value="ECO:0007669"/>
    <property type="project" value="UniProtKB-UniRule"/>
</dbReference>
<dbReference type="InterPro" id="IPR005807">
    <property type="entry name" value="SecE_bac"/>
</dbReference>
<dbReference type="EMBL" id="LGGX01000019">
    <property type="protein sequence ID" value="KUK86441.1"/>
    <property type="molecule type" value="Genomic_DNA"/>
</dbReference>
<dbReference type="GO" id="GO:0008320">
    <property type="term" value="F:protein transmembrane transporter activity"/>
    <property type="evidence" value="ECO:0007669"/>
    <property type="project" value="UniProtKB-UniRule"/>
</dbReference>
<keyword evidence="3 9" id="KW-1003">Cell membrane</keyword>
<organism evidence="10 11">
    <name type="scientific">candidate division TA06 bacterium 34_109</name>
    <dbReference type="NCBI Taxonomy" id="1635277"/>
    <lineage>
        <taxon>Bacteria</taxon>
        <taxon>Bacteria division TA06</taxon>
    </lineage>
</organism>
<dbReference type="GO" id="GO:0006605">
    <property type="term" value="P:protein targeting"/>
    <property type="evidence" value="ECO:0007669"/>
    <property type="project" value="UniProtKB-UniRule"/>
</dbReference>
<keyword evidence="8 9" id="KW-0472">Membrane</keyword>
<protein>
    <recommendedName>
        <fullName evidence="9">Protein translocase subunit SecE</fullName>
    </recommendedName>
</protein>
<comment type="subunit">
    <text evidence="9">Component of the Sec protein translocase complex. Heterotrimer consisting of SecY, SecE and SecG subunits. The heterotrimers can form oligomers, although 1 heterotrimer is thought to be able to translocate proteins. Interacts with the ribosome. Interacts with SecDF, and other proteins may be involved. Interacts with SecA.</text>
</comment>
<reference evidence="11" key="1">
    <citation type="journal article" date="2015" name="MBio">
        <title>Genome-Resolved Metagenomic Analysis Reveals Roles for Candidate Phyla and Other Microbial Community Members in Biogeochemical Transformations in Oil Reservoirs.</title>
        <authorList>
            <person name="Hu P."/>
            <person name="Tom L."/>
            <person name="Singh A."/>
            <person name="Thomas B.C."/>
            <person name="Baker B.J."/>
            <person name="Piceno Y.M."/>
            <person name="Andersen G.L."/>
            <person name="Banfield J.F."/>
        </authorList>
    </citation>
    <scope>NUCLEOTIDE SEQUENCE [LARGE SCALE GENOMIC DNA]</scope>
</reference>
<evidence type="ECO:0000256" key="9">
    <source>
        <dbReference type="HAMAP-Rule" id="MF_00422"/>
    </source>
</evidence>
<evidence type="ECO:0000313" key="11">
    <source>
        <dbReference type="Proteomes" id="UP000053467"/>
    </source>
</evidence>
<evidence type="ECO:0000256" key="2">
    <source>
        <dbReference type="ARBA" id="ARBA00022448"/>
    </source>
</evidence>
<name>A0A117M640_UNCT6</name>
<evidence type="ECO:0000256" key="7">
    <source>
        <dbReference type="ARBA" id="ARBA00023010"/>
    </source>
</evidence>
<dbReference type="Gene3D" id="1.20.5.1030">
    <property type="entry name" value="Preprotein translocase secy subunit"/>
    <property type="match status" value="1"/>
</dbReference>
<gene>
    <name evidence="9" type="primary">secE</name>
    <name evidence="10" type="ORF">XE03_1516</name>
</gene>
<dbReference type="AlphaFoldDB" id="A0A117M640"/>
<comment type="similarity">
    <text evidence="9">Belongs to the SecE/SEC61-gamma family.</text>
</comment>
<dbReference type="GO" id="GO:0043952">
    <property type="term" value="P:protein transport by the Sec complex"/>
    <property type="evidence" value="ECO:0007669"/>
    <property type="project" value="UniProtKB-UniRule"/>
</dbReference>
<keyword evidence="2 9" id="KW-0813">Transport</keyword>
<dbReference type="Proteomes" id="UP000053467">
    <property type="component" value="Unassembled WGS sequence"/>
</dbReference>
<comment type="subcellular location">
    <subcellularLocation>
        <location evidence="9">Cell membrane</location>
        <topology evidence="9">Single-pass membrane protein</topology>
    </subcellularLocation>
    <subcellularLocation>
        <location evidence="1">Membrane</location>
    </subcellularLocation>
</comment>
<evidence type="ECO:0000256" key="1">
    <source>
        <dbReference type="ARBA" id="ARBA00004370"/>
    </source>
</evidence>
<accession>A0A117M640</accession>
<keyword evidence="4 9" id="KW-0812">Transmembrane</keyword>
<dbReference type="PANTHER" id="PTHR33910:SF1">
    <property type="entry name" value="PROTEIN TRANSLOCASE SUBUNIT SECE"/>
    <property type="match status" value="1"/>
</dbReference>
<evidence type="ECO:0000256" key="4">
    <source>
        <dbReference type="ARBA" id="ARBA00022692"/>
    </source>
</evidence>
<dbReference type="HAMAP" id="MF_00422">
    <property type="entry name" value="SecE"/>
    <property type="match status" value="1"/>
</dbReference>
<sequence length="63" mass="7287">MKWWKNFIEYLREVKVELKKVVLPDSKSLWGSTLVVIVVSIILGFVVGGFDLLISKIFSLFTR</sequence>
<dbReference type="PANTHER" id="PTHR33910">
    <property type="entry name" value="PROTEIN TRANSLOCASE SUBUNIT SECE"/>
    <property type="match status" value="1"/>
</dbReference>
<dbReference type="Pfam" id="PF00584">
    <property type="entry name" value="SecE"/>
    <property type="match status" value="1"/>
</dbReference>
<keyword evidence="7 9" id="KW-0811">Translocation</keyword>
<comment type="function">
    <text evidence="9">Essential subunit of the Sec protein translocation channel SecYEG. Clamps together the 2 halves of SecY. May contact the channel plug during translocation.</text>
</comment>
<evidence type="ECO:0000256" key="5">
    <source>
        <dbReference type="ARBA" id="ARBA00022927"/>
    </source>
</evidence>
<dbReference type="InterPro" id="IPR001901">
    <property type="entry name" value="Translocase_SecE/Sec61-g"/>
</dbReference>
<feature type="transmembrane region" description="Helical" evidence="9">
    <location>
        <begin position="29"/>
        <end position="54"/>
    </location>
</feature>
<evidence type="ECO:0000256" key="6">
    <source>
        <dbReference type="ARBA" id="ARBA00022989"/>
    </source>
</evidence>
<dbReference type="GO" id="GO:0005886">
    <property type="term" value="C:plasma membrane"/>
    <property type="evidence" value="ECO:0007669"/>
    <property type="project" value="UniProtKB-SubCell"/>
</dbReference>
<dbReference type="InterPro" id="IPR038379">
    <property type="entry name" value="SecE_sf"/>
</dbReference>
<evidence type="ECO:0000313" key="10">
    <source>
        <dbReference type="EMBL" id="KUK86441.1"/>
    </source>
</evidence>